<dbReference type="Gene3D" id="1.10.443.10">
    <property type="entry name" value="Intergrase catalytic core"/>
    <property type="match status" value="1"/>
</dbReference>
<sequence>MNIPEENFKSFITIRLSLAPESIRHDMCRLRKINEWFADKELTAENVENFFYELKQKGLKNNTLNTYRTVFCHIRDYCKARNLPYDFFEGFKSYKKTKPDIVIFTQEEIAKLVDTKLEYGKFRGNDVSYLNFRYSTFTKFLSQTGCRFGEAANLKVKNLDIELGRATLIETKTNENRTVFVTGPLISDLKELIQEKEPNELVFQNAAGGPIHPQDYNSDLKKRATIARITNLQKVHAHNFRHTYATLSLEAGVGIMEVSKLLGHKDIRTTADTYLHLTDKTLQKAAMRHPLVRGGIEPNETLNAVKEALENLHLEGDSRFLYSLSQSSNGLEFSLQTKNK</sequence>
<organism evidence="6 7">
    <name type="scientific">Candidatus Curtissbacteria bacterium GW2011_GWA1_41_11</name>
    <dbReference type="NCBI Taxonomy" id="1618409"/>
    <lineage>
        <taxon>Bacteria</taxon>
        <taxon>Candidatus Curtissiibacteriota</taxon>
    </lineage>
</organism>
<dbReference type="Proteomes" id="UP000034854">
    <property type="component" value="Unassembled WGS sequence"/>
</dbReference>
<keyword evidence="2" id="KW-0233">DNA recombination</keyword>
<protein>
    <submittedName>
        <fullName evidence="6">Integration/recombination protein</fullName>
    </submittedName>
</protein>
<proteinExistence type="predicted"/>
<evidence type="ECO:0000313" key="6">
    <source>
        <dbReference type="EMBL" id="KKR86290.1"/>
    </source>
</evidence>
<dbReference type="GO" id="GO:0015074">
    <property type="term" value="P:DNA integration"/>
    <property type="evidence" value="ECO:0007669"/>
    <property type="project" value="InterPro"/>
</dbReference>
<dbReference type="InterPro" id="IPR011010">
    <property type="entry name" value="DNA_brk_join_enz"/>
</dbReference>
<dbReference type="SUPFAM" id="SSF56349">
    <property type="entry name" value="DNA breaking-rejoining enzymes"/>
    <property type="match status" value="1"/>
</dbReference>
<dbReference type="GO" id="GO:0003677">
    <property type="term" value="F:DNA binding"/>
    <property type="evidence" value="ECO:0007669"/>
    <property type="project" value="UniProtKB-UniRule"/>
</dbReference>
<dbReference type="PROSITE" id="PS51900">
    <property type="entry name" value="CB"/>
    <property type="match status" value="1"/>
</dbReference>
<comment type="caution">
    <text evidence="6">The sequence shown here is derived from an EMBL/GenBank/DDBJ whole genome shotgun (WGS) entry which is preliminary data.</text>
</comment>
<accession>A0A0G0WP86</accession>
<dbReference type="Pfam" id="PF00589">
    <property type="entry name" value="Phage_integrase"/>
    <property type="match status" value="1"/>
</dbReference>
<dbReference type="PANTHER" id="PTHR30349:SF64">
    <property type="entry name" value="PROPHAGE INTEGRASE INTD-RELATED"/>
    <property type="match status" value="1"/>
</dbReference>
<evidence type="ECO:0000256" key="1">
    <source>
        <dbReference type="ARBA" id="ARBA00023125"/>
    </source>
</evidence>
<dbReference type="InterPro" id="IPR050090">
    <property type="entry name" value="Tyrosine_recombinase_XerCD"/>
</dbReference>
<reference evidence="6 7" key="1">
    <citation type="journal article" date="2015" name="Nature">
        <title>rRNA introns, odd ribosomes, and small enigmatic genomes across a large radiation of phyla.</title>
        <authorList>
            <person name="Brown C.T."/>
            <person name="Hug L.A."/>
            <person name="Thomas B.C."/>
            <person name="Sharon I."/>
            <person name="Castelle C.J."/>
            <person name="Singh A."/>
            <person name="Wilkins M.J."/>
            <person name="Williams K.H."/>
            <person name="Banfield J.F."/>
        </authorList>
    </citation>
    <scope>NUCLEOTIDE SEQUENCE [LARGE SCALE GENOMIC DNA]</scope>
</reference>
<evidence type="ECO:0000256" key="2">
    <source>
        <dbReference type="ARBA" id="ARBA00023172"/>
    </source>
</evidence>
<dbReference type="AlphaFoldDB" id="A0A0G0WP86"/>
<evidence type="ECO:0000256" key="3">
    <source>
        <dbReference type="PROSITE-ProRule" id="PRU01248"/>
    </source>
</evidence>
<dbReference type="InterPro" id="IPR044068">
    <property type="entry name" value="CB"/>
</dbReference>
<dbReference type="GO" id="GO:0006310">
    <property type="term" value="P:DNA recombination"/>
    <property type="evidence" value="ECO:0007669"/>
    <property type="project" value="UniProtKB-KW"/>
</dbReference>
<gene>
    <name evidence="6" type="ORF">UU34_C0017G0006</name>
</gene>
<dbReference type="EMBL" id="LCAG01000017">
    <property type="protein sequence ID" value="KKR86290.1"/>
    <property type="molecule type" value="Genomic_DNA"/>
</dbReference>
<name>A0A0G0WP86_9BACT</name>
<keyword evidence="1 3" id="KW-0238">DNA-binding</keyword>
<evidence type="ECO:0000313" key="7">
    <source>
        <dbReference type="Proteomes" id="UP000034854"/>
    </source>
</evidence>
<evidence type="ECO:0000259" key="5">
    <source>
        <dbReference type="PROSITE" id="PS51900"/>
    </source>
</evidence>
<dbReference type="PROSITE" id="PS51898">
    <property type="entry name" value="TYR_RECOMBINASE"/>
    <property type="match status" value="1"/>
</dbReference>
<dbReference type="InterPro" id="IPR013762">
    <property type="entry name" value="Integrase-like_cat_sf"/>
</dbReference>
<dbReference type="InterPro" id="IPR002104">
    <property type="entry name" value="Integrase_catalytic"/>
</dbReference>
<evidence type="ECO:0000259" key="4">
    <source>
        <dbReference type="PROSITE" id="PS51898"/>
    </source>
</evidence>
<dbReference type="PANTHER" id="PTHR30349">
    <property type="entry name" value="PHAGE INTEGRASE-RELATED"/>
    <property type="match status" value="1"/>
</dbReference>
<dbReference type="CDD" id="cd00796">
    <property type="entry name" value="INT_Rci_Hp1_C"/>
    <property type="match status" value="1"/>
</dbReference>
<feature type="domain" description="Tyr recombinase" evidence="4">
    <location>
        <begin position="99"/>
        <end position="287"/>
    </location>
</feature>
<feature type="domain" description="Core-binding (CB)" evidence="5">
    <location>
        <begin position="1"/>
        <end position="79"/>
    </location>
</feature>